<dbReference type="PANTHER" id="PTHR11783">
    <property type="entry name" value="SULFOTRANSFERASE SULT"/>
    <property type="match status" value="1"/>
</dbReference>
<feature type="region of interest" description="Disordered" evidence="6">
    <location>
        <begin position="94"/>
        <end position="118"/>
    </location>
</feature>
<evidence type="ECO:0000313" key="8">
    <source>
        <dbReference type="EMBL" id="CAH2319310.1"/>
    </source>
</evidence>
<protein>
    <recommendedName>
        <fullName evidence="5">Sulfotransferase</fullName>
        <ecNumber evidence="5">2.8.2.-</ecNumber>
    </recommendedName>
</protein>
<sequence>MSRECTGSGDICPGSAPRIGVGRRGTRYGRTPPQGQRLITTTRNLTTLSWVYDFLTQGVVNIGYFSCEATFFKSGGFSSNVIRLEEVGTISQVVGGQGKENGDQRFNSPGSVTPGKGKNTEFSEQEAFLFKTRRIFCFKTMQEQDFTYEGIQFTTNVYSPESLRYAHYEFNVLDDDIFNVTYPKSGTNWMIEILNLIKHKGDVTLSSAEPIYERSPWVETLPFKDKMNALTHPRIISSHLPVHIFPKSFFKSKAKVIYTVRNPKDVFISNYYFTKMLQGFKKPESFQEHLQNFLEGNVAYASWFDHIQEWMKMKDDDRFFFVTYEELLQDLRGSVVKICKFLRQDLDSEAIDSVVKHSTFKAMAENKMSNWSTMSSEVLDHTKGSFLRKGIII</sequence>
<dbReference type="SUPFAM" id="SSF52540">
    <property type="entry name" value="P-loop containing nucleoside triphosphate hydrolases"/>
    <property type="match status" value="1"/>
</dbReference>
<evidence type="ECO:0000313" key="9">
    <source>
        <dbReference type="Proteomes" id="UP001295444"/>
    </source>
</evidence>
<dbReference type="AlphaFoldDB" id="A0AAD1WNG4"/>
<organism evidence="8 9">
    <name type="scientific">Pelobates cultripes</name>
    <name type="common">Western spadefoot toad</name>
    <dbReference type="NCBI Taxonomy" id="61616"/>
    <lineage>
        <taxon>Eukaryota</taxon>
        <taxon>Metazoa</taxon>
        <taxon>Chordata</taxon>
        <taxon>Craniata</taxon>
        <taxon>Vertebrata</taxon>
        <taxon>Euteleostomi</taxon>
        <taxon>Amphibia</taxon>
        <taxon>Batrachia</taxon>
        <taxon>Anura</taxon>
        <taxon>Pelobatoidea</taxon>
        <taxon>Pelobatidae</taxon>
        <taxon>Pelobates</taxon>
    </lineage>
</organism>
<comment type="similarity">
    <text evidence="2 5">Belongs to the sulfotransferase 1 family.</text>
</comment>
<dbReference type="EC" id="2.8.2.-" evidence="5"/>
<dbReference type="Pfam" id="PF00685">
    <property type="entry name" value="Sulfotransfer_1"/>
    <property type="match status" value="1"/>
</dbReference>
<feature type="region of interest" description="Disordered" evidence="6">
    <location>
        <begin position="16"/>
        <end position="35"/>
    </location>
</feature>
<keyword evidence="9" id="KW-1185">Reference proteome</keyword>
<dbReference type="InterPro" id="IPR027417">
    <property type="entry name" value="P-loop_NTPase"/>
</dbReference>
<evidence type="ECO:0000256" key="6">
    <source>
        <dbReference type="SAM" id="MobiDB-lite"/>
    </source>
</evidence>
<dbReference type="Gene3D" id="3.40.50.300">
    <property type="entry name" value="P-loop containing nucleotide triphosphate hydrolases"/>
    <property type="match status" value="1"/>
</dbReference>
<evidence type="ECO:0000256" key="4">
    <source>
        <dbReference type="ARBA" id="ARBA00022679"/>
    </source>
</evidence>
<dbReference type="FunFam" id="3.40.50.300:FF:000433">
    <property type="entry name" value="Estrogen sulfotransferase"/>
    <property type="match status" value="1"/>
</dbReference>
<dbReference type="GO" id="GO:0008146">
    <property type="term" value="F:sulfotransferase activity"/>
    <property type="evidence" value="ECO:0007669"/>
    <property type="project" value="InterPro"/>
</dbReference>
<dbReference type="EMBL" id="OW240921">
    <property type="protein sequence ID" value="CAH2319310.1"/>
    <property type="molecule type" value="Genomic_DNA"/>
</dbReference>
<feature type="domain" description="Sulfotransferase" evidence="7">
    <location>
        <begin position="174"/>
        <end position="391"/>
    </location>
</feature>
<dbReference type="GO" id="GO:0005737">
    <property type="term" value="C:cytoplasm"/>
    <property type="evidence" value="ECO:0007669"/>
    <property type="project" value="UniProtKB-SubCell"/>
</dbReference>
<evidence type="ECO:0000259" key="7">
    <source>
        <dbReference type="Pfam" id="PF00685"/>
    </source>
</evidence>
<evidence type="ECO:0000256" key="3">
    <source>
        <dbReference type="ARBA" id="ARBA00022490"/>
    </source>
</evidence>
<dbReference type="Proteomes" id="UP001295444">
    <property type="component" value="Chromosome 10"/>
</dbReference>
<keyword evidence="4 5" id="KW-0808">Transferase</keyword>
<comment type="subcellular location">
    <subcellularLocation>
        <location evidence="1">Cytoplasm</location>
    </subcellularLocation>
</comment>
<gene>
    <name evidence="8" type="ORF">PECUL_23A003862</name>
</gene>
<accession>A0AAD1WNG4</accession>
<keyword evidence="3" id="KW-0963">Cytoplasm</keyword>
<evidence type="ECO:0000256" key="2">
    <source>
        <dbReference type="ARBA" id="ARBA00005771"/>
    </source>
</evidence>
<reference evidence="8" key="1">
    <citation type="submission" date="2022-03" db="EMBL/GenBank/DDBJ databases">
        <authorList>
            <person name="Alioto T."/>
            <person name="Alioto T."/>
            <person name="Gomez Garrido J."/>
        </authorList>
    </citation>
    <scope>NUCLEOTIDE SEQUENCE</scope>
</reference>
<name>A0AAD1WNG4_PELCU</name>
<dbReference type="InterPro" id="IPR000863">
    <property type="entry name" value="Sulfotransferase_dom"/>
</dbReference>
<proteinExistence type="inferred from homology"/>
<evidence type="ECO:0000256" key="5">
    <source>
        <dbReference type="RuleBase" id="RU361155"/>
    </source>
</evidence>
<evidence type="ECO:0000256" key="1">
    <source>
        <dbReference type="ARBA" id="ARBA00004496"/>
    </source>
</evidence>